<dbReference type="AlphaFoldDB" id="A0A392Q4U1"/>
<evidence type="ECO:0000313" key="1">
    <source>
        <dbReference type="EMBL" id="MCI18932.1"/>
    </source>
</evidence>
<dbReference type="Proteomes" id="UP000265520">
    <property type="component" value="Unassembled WGS sequence"/>
</dbReference>
<accession>A0A392Q4U1</accession>
<keyword evidence="2" id="KW-1185">Reference proteome</keyword>
<organism evidence="1 2">
    <name type="scientific">Trifolium medium</name>
    <dbReference type="NCBI Taxonomy" id="97028"/>
    <lineage>
        <taxon>Eukaryota</taxon>
        <taxon>Viridiplantae</taxon>
        <taxon>Streptophyta</taxon>
        <taxon>Embryophyta</taxon>
        <taxon>Tracheophyta</taxon>
        <taxon>Spermatophyta</taxon>
        <taxon>Magnoliopsida</taxon>
        <taxon>eudicotyledons</taxon>
        <taxon>Gunneridae</taxon>
        <taxon>Pentapetalae</taxon>
        <taxon>rosids</taxon>
        <taxon>fabids</taxon>
        <taxon>Fabales</taxon>
        <taxon>Fabaceae</taxon>
        <taxon>Papilionoideae</taxon>
        <taxon>50 kb inversion clade</taxon>
        <taxon>NPAAA clade</taxon>
        <taxon>Hologalegina</taxon>
        <taxon>IRL clade</taxon>
        <taxon>Trifolieae</taxon>
        <taxon>Trifolium</taxon>
    </lineage>
</organism>
<sequence>MPRKCKCDVACPTKGDTCKHFEYSGRREILVTEVSIGGELGLIKIEASFGTLWNMKYGKVQFTSLDRSKEDKDMDTDVGVAIVPDMR</sequence>
<comment type="caution">
    <text evidence="1">The sequence shown here is derived from an EMBL/GenBank/DDBJ whole genome shotgun (WGS) entry which is preliminary data.</text>
</comment>
<reference evidence="1 2" key="1">
    <citation type="journal article" date="2018" name="Front. Plant Sci.">
        <title>Red Clover (Trifolium pratense) and Zigzag Clover (T. medium) - A Picture of Genomic Similarities and Differences.</title>
        <authorList>
            <person name="Dluhosova J."/>
            <person name="Istvanek J."/>
            <person name="Nedelnik J."/>
            <person name="Repkova J."/>
        </authorList>
    </citation>
    <scope>NUCLEOTIDE SEQUENCE [LARGE SCALE GENOMIC DNA]</scope>
    <source>
        <strain evidence="2">cv. 10/8</strain>
        <tissue evidence="1">Leaf</tissue>
    </source>
</reference>
<dbReference type="EMBL" id="LXQA010112469">
    <property type="protein sequence ID" value="MCI18932.1"/>
    <property type="molecule type" value="Genomic_DNA"/>
</dbReference>
<evidence type="ECO:0000313" key="2">
    <source>
        <dbReference type="Proteomes" id="UP000265520"/>
    </source>
</evidence>
<protein>
    <submittedName>
        <fullName evidence="1">Uncharacterized protein</fullName>
    </submittedName>
</protein>
<proteinExistence type="predicted"/>
<name>A0A392Q4U1_9FABA</name>